<dbReference type="InterPro" id="IPR036271">
    <property type="entry name" value="Tet_transcr_reg_TetR-rel_C_sf"/>
</dbReference>
<accession>A0ABW5PI51</accession>
<proteinExistence type="predicted"/>
<feature type="domain" description="HTH tetR-type" evidence="6">
    <location>
        <begin position="8"/>
        <end position="68"/>
    </location>
</feature>
<organism evidence="7 8">
    <name type="scientific">Paenibacillus gansuensis</name>
    <dbReference type="NCBI Taxonomy" id="306542"/>
    <lineage>
        <taxon>Bacteria</taxon>
        <taxon>Bacillati</taxon>
        <taxon>Bacillota</taxon>
        <taxon>Bacilli</taxon>
        <taxon>Bacillales</taxon>
        <taxon>Paenibacillaceae</taxon>
        <taxon>Paenibacillus</taxon>
    </lineage>
</organism>
<dbReference type="InterPro" id="IPR050109">
    <property type="entry name" value="HTH-type_TetR-like_transc_reg"/>
</dbReference>
<dbReference type="InterPro" id="IPR039538">
    <property type="entry name" value="BetI_C"/>
</dbReference>
<reference evidence="8" key="1">
    <citation type="journal article" date="2019" name="Int. J. Syst. Evol. Microbiol.">
        <title>The Global Catalogue of Microorganisms (GCM) 10K type strain sequencing project: providing services to taxonomists for standard genome sequencing and annotation.</title>
        <authorList>
            <consortium name="The Broad Institute Genomics Platform"/>
            <consortium name="The Broad Institute Genome Sequencing Center for Infectious Disease"/>
            <person name="Wu L."/>
            <person name="Ma J."/>
        </authorList>
    </citation>
    <scope>NUCLEOTIDE SEQUENCE [LARGE SCALE GENOMIC DNA]</scope>
    <source>
        <strain evidence="8">KCTC 3950</strain>
    </source>
</reference>
<dbReference type="Gene3D" id="1.10.357.10">
    <property type="entry name" value="Tetracycline Repressor, domain 2"/>
    <property type="match status" value="1"/>
</dbReference>
<keyword evidence="2" id="KW-0805">Transcription regulation</keyword>
<dbReference type="PANTHER" id="PTHR30055">
    <property type="entry name" value="HTH-TYPE TRANSCRIPTIONAL REGULATOR RUTR"/>
    <property type="match status" value="1"/>
</dbReference>
<comment type="caution">
    <text evidence="7">The sequence shown here is derived from an EMBL/GenBank/DDBJ whole genome shotgun (WGS) entry which is preliminary data.</text>
</comment>
<keyword evidence="8" id="KW-1185">Reference proteome</keyword>
<dbReference type="InterPro" id="IPR009057">
    <property type="entry name" value="Homeodomain-like_sf"/>
</dbReference>
<protein>
    <submittedName>
        <fullName evidence="7">TetR/AcrR family transcriptional regulator</fullName>
    </submittedName>
</protein>
<keyword evidence="3 5" id="KW-0238">DNA-binding</keyword>
<dbReference type="Pfam" id="PF00440">
    <property type="entry name" value="TetR_N"/>
    <property type="match status" value="1"/>
</dbReference>
<evidence type="ECO:0000259" key="6">
    <source>
        <dbReference type="PROSITE" id="PS50977"/>
    </source>
</evidence>
<dbReference type="RefSeq" id="WP_377604795.1">
    <property type="nucleotide sequence ID" value="NZ_JBHUME010000011.1"/>
</dbReference>
<dbReference type="PANTHER" id="PTHR30055:SF226">
    <property type="entry name" value="HTH-TYPE TRANSCRIPTIONAL REGULATOR PKSA"/>
    <property type="match status" value="1"/>
</dbReference>
<dbReference type="PROSITE" id="PS50977">
    <property type="entry name" value="HTH_TETR_2"/>
    <property type="match status" value="1"/>
</dbReference>
<sequence length="197" mass="21894">MPKKVDHHQRREQLAEAAWHIIRRDGIEGVSVRNVAEEAGMSLGSLRHYFTTQSELIAFSMRLASDRVTARIAKLTFSGNPRKDVQMLVCELVPLNEDTIAESEIWLALTAKALVDPVLKTHFQEVHSQLQAFFLQAMHAFAAIEQALPGLQPELEAKRLHALVDGLVLHGILLPGSLSADEIITIVSRHLDSLLEA</sequence>
<keyword evidence="4" id="KW-0804">Transcription</keyword>
<keyword evidence="1" id="KW-0678">Repressor</keyword>
<evidence type="ECO:0000256" key="5">
    <source>
        <dbReference type="PROSITE-ProRule" id="PRU00335"/>
    </source>
</evidence>
<name>A0ABW5PI51_9BACL</name>
<evidence type="ECO:0000256" key="2">
    <source>
        <dbReference type="ARBA" id="ARBA00023015"/>
    </source>
</evidence>
<evidence type="ECO:0000256" key="1">
    <source>
        <dbReference type="ARBA" id="ARBA00022491"/>
    </source>
</evidence>
<dbReference type="SUPFAM" id="SSF46689">
    <property type="entry name" value="Homeodomain-like"/>
    <property type="match status" value="1"/>
</dbReference>
<dbReference type="SUPFAM" id="SSF48498">
    <property type="entry name" value="Tetracyclin repressor-like, C-terminal domain"/>
    <property type="match status" value="1"/>
</dbReference>
<evidence type="ECO:0000256" key="4">
    <source>
        <dbReference type="ARBA" id="ARBA00023163"/>
    </source>
</evidence>
<feature type="DNA-binding region" description="H-T-H motif" evidence="5">
    <location>
        <begin position="31"/>
        <end position="50"/>
    </location>
</feature>
<dbReference type="Pfam" id="PF13977">
    <property type="entry name" value="TetR_C_6"/>
    <property type="match status" value="1"/>
</dbReference>
<evidence type="ECO:0000313" key="7">
    <source>
        <dbReference type="EMBL" id="MFD2614195.1"/>
    </source>
</evidence>
<evidence type="ECO:0000313" key="8">
    <source>
        <dbReference type="Proteomes" id="UP001597541"/>
    </source>
</evidence>
<evidence type="ECO:0000256" key="3">
    <source>
        <dbReference type="ARBA" id="ARBA00023125"/>
    </source>
</evidence>
<dbReference type="Proteomes" id="UP001597541">
    <property type="component" value="Unassembled WGS sequence"/>
</dbReference>
<dbReference type="EMBL" id="JBHUME010000011">
    <property type="protein sequence ID" value="MFD2614195.1"/>
    <property type="molecule type" value="Genomic_DNA"/>
</dbReference>
<dbReference type="InterPro" id="IPR001647">
    <property type="entry name" value="HTH_TetR"/>
</dbReference>
<gene>
    <name evidence="7" type="ORF">ACFSUF_17440</name>
</gene>